<feature type="compositionally biased region" description="Low complexity" evidence="2">
    <location>
        <begin position="4312"/>
        <end position="4324"/>
    </location>
</feature>
<feature type="region of interest" description="Disordered" evidence="2">
    <location>
        <begin position="116"/>
        <end position="164"/>
    </location>
</feature>
<feature type="compositionally biased region" description="Basic residues" evidence="2">
    <location>
        <begin position="3881"/>
        <end position="3899"/>
    </location>
</feature>
<feature type="region of interest" description="Disordered" evidence="2">
    <location>
        <begin position="5055"/>
        <end position="5102"/>
    </location>
</feature>
<feature type="region of interest" description="Disordered" evidence="2">
    <location>
        <begin position="4426"/>
        <end position="4564"/>
    </location>
</feature>
<feature type="compositionally biased region" description="Polar residues" evidence="2">
    <location>
        <begin position="4677"/>
        <end position="4686"/>
    </location>
</feature>
<feature type="region of interest" description="Disordered" evidence="2">
    <location>
        <begin position="2710"/>
        <end position="2767"/>
    </location>
</feature>
<feature type="coiled-coil region" evidence="1">
    <location>
        <begin position="2279"/>
        <end position="2306"/>
    </location>
</feature>
<feature type="compositionally biased region" description="Basic and acidic residues" evidence="2">
    <location>
        <begin position="5001"/>
        <end position="5025"/>
    </location>
</feature>
<sequence length="5216" mass="530791">MDPPGGQLERESSFKSAGDRLSRESSFASVGEAFGATPSREGYASPDRQNLEGFTYQPDFPPPEITASPVPPEEKPAPAGLERFFSARPAFDMLFRRGSLDSTLRSQDLSGFIKAEGLRPPEEGGSPPAGALVGSASSPDFRRTVSVGSPRRYSGPLAGLDPLANEEEDYTFVRKWGAHEGVSPSVRSSSIGGRSSSREVMMWMGEAGMLDEEDEVIIHDETKPEPRKEEPRPAFGWWPFGRRRSQEGSNPASPNTSQELGPHSEPSAESVAGPQTQPLDSEPSAGSLRGRLVPEESLSSEIGLPKAAGGATRSGGVQRTTGAAFAAKAVGEALSFEGGAEAGEYVSLGINDSGKSETTSAAEAKSPGIDEAARRAAGTAGYFSLGINDSADDAGASVGAKVKARLAAPRLESPAPRFPSAAPRASFSSQEDVKMMVSGRPPSSAPSDLTPTSLNQSTGPTETSRSVRQDGQSLGTRLGPVNTAFFASQGMQPPGVSRELRFVETASTGQQTYPPVTIAPLRPVNTTPSPNGPAVEVSSDRQLRPASAPESPPSSELDVDEPFDPWGSSSALASVDEEMEVHAPGELTTPRLLAVETEGQGASEEASGGVKSPAENRGRLSASLGPVNTAFFRSQGMEPPGSSGTVAQALAGGRDFTGTRSEDLAESVDPADIAGEAPELRLAGAGARSVNIPPEVKGAGAGMLEGVHTAGGPSAPGSLAATEPPVTGWAEGVGQDQTVVVQEGVPRAVPPAGGPEAFVSEGGSKGVASEGRSEGLASNVEGRATPETGPGPVGVVVAKRVAEDGVAIAPSSKVVRQTEVGTGDSAIGDLKHAGKEATGFSTGGRGAGDSAAETVESNKPGPGVATLEMLEGKELGAGNSTTAIASKPASEKPGSELGAKNFAEPVPQVLKLGKSEPSVVREGAEAGVTEGAAGGKSLPGPNPPTNPLLTPETAASASLSAVPGIGAVTDRTGGGEAIPEQKEPVKEKVSSSRAPEAAAVGPTVLQTVAAVGAAGAGVGVAATAGRSKGDEASEAGSGTSKKSKSSQWKRFKSLFGRKGAKGEPTPSREERAAPGLDAQRVSKAAAGAQEAQPGQLERDESDDVSWAGSVKEEEPPPGWTESGEGFGDSSSQRASSLGPSAAGEEAEVESVKQERALGMPDERGAEKAEVKSLEQKRAVEVPVVGQTAGGAAAKHGTERPEAVTGKAGAELGAVESSEGEAVRRGVSGKELGPEMPVARGGEVGHQAANDVERANAVDEEGTAQTEGLSAPGVEETSAETEAAQPRAGPVGAADGEARESAAGASEQRVTGNVTAQNKEDVATVPSGVLEDSSSAPNSQPSAWGPLGIAEEGIPQRAAESTRVFSVAPPDLPVSAAFNPGAADRRALVDPVGADPKLPVDPPGGEVALKEERGVPILRGSVSARIRALEQLAAGGAVSGVSEEPAAQKLTSLGEPTWPPSAQGERGVARSAEVPLERPETSVEPLGETGQATGSAGAAESKSEAARRPVVVEQGELLREPGLRDEFAASKTAVWGDLEDDDEVTMEVVQSPGRGETALEIGGFLQEKAARSFGQEGTDFPGGLAAPEAGSGLLAAPGRVAETGASAFESKQPGYLVGDVIAADVGRKPQDPITTQRSESPVDEPASKPERPLPQLERSPSPEIPRRWGEQSPEPSPFASFGGVSNAPRDDAASFGGVSGTPRGAPFSETGTPTPTPASFGGIGRAFPEPPYGDLRALSTPTPSSTPTTTLVQQSGFPPGAVKAMAKQSPRESGGVPIPGFATPPMRVGTPEPSSFDAGFAKLRINLEAYQSPPDVVISPRTSKRPPSPAVAPADASFSRSSVGGISGEQPTKAPAVQLGMEALPSAAREAGEAERSQLAPGLETRSFQDGAEEEMAEPHNEERDVSKRAPALEATPSPGPSSISTAQGVLSPTPPASSLAPAPFLGVHAPGTTNTPVEEKSTPQVALESPLEVTQPDTKTPGSAGVSHSSPGVPSPTDPAGPVKPAREEPPATPAEGPVPPVPAPEQPVVSQAPVSEPGAQLPTTPEGFRTPPGAAREQSPDSSGVVSTSEGQLPKVPATSEDLGDLIKIAEAHLGEARRKLAAASFNGREADNDQVGEDQASTSKDAPKGSRALSAAAAAASAGAATLVAAHAAKGGASASKALSSMDGNQSDTEEKQPGIAGKRLELEGKAQAAAWLATEGSPVSVARQQLAEERDDPLARVEASATEIATGGLNKKEEVPPGSGSGIGGPDLAPDLAPSGAEEDKKWVAQLPVVLSAAMQAEIGRARREVENIKAALDAAEGKKKKGGEGVVVVEGGERKTEVPGAEEERSELFGNKDGTLELLVGGKREKPVLVAGIKKQPEGPLALEENWEGSGEAMIEGAAAIGVEVIGASTEERRGLNALAGSVELEEGEVGATGEGRSGAGVTQISGHKEGPPFEALAVSESGLKTGPPKKETAREAPVAQVFKPRSVTTEKEGESSTEGVTLGSASDGLVGPDSPGTEREDESEGGKAAGRKRVSFSDVETLHEIERLSTESEARSSTGAAVPALTGAGLLTGLGTGSAGRLAPIPEVNRTYSLSTGYGTLQPHSRRRGISVESDAEQARRETPTVLADPWESEEGRQDSKGRAEDGKAGAVLGGALATGLGAGAAGLLVARSAADRASVTGAAAKADSGSIWSKSGEAFAATKSPSAGGKERAAVVQTVPEKEGASRSVVVGEMTVPDARESAAVSGKGPEPDGKGSESRGGPEEVPSVPKSRSVAPSGWAAILGWPSSDEAKAASPPVSVPLAGTVASSRSAEAAAQPQEVLRGVEGGKKEEELKVDAGKSVLDGIGGSAPMREGLAGVSTAKTTVQPEELSRESGRNEKFEKADVGAVEGEKTVQVLGDGVVREGVEKVQGPEIDAPNMDEGTVSNKELALGGGERENAGMEVQESNEMVESGASAAAEVKEIEAEAASAAGAEELIQESERSVVREGNDVPASKTSGPVLAEGAAGLGAGSAAQMSGRGVDATAVNAGQGKEGPEPVKAASGEADVIVPIAPGGSAQEGVSGKIRPGEEEEAAGVPMPRRREGLALAPAFPLAPLLETGATVGAAESPAASGGASTQNVTKSVSGDRLDVGPVSKLGGPAGVTAVDSGDTPPGGLAALPSTIPTETGDFLEVGLVQTGGEPSAERDGGRLVGRDQLEKSDVADVASGGDIEAPASGLPTEAPQAVDVTTQPRGLPVTGSVPPGVVGPEGPVSHESVTLESVSDPTGTKTGPSMADFEAPGKQASPPTKGGLVSAVPLLIPIAASVGAAEALRPPADAPAQGLALSDGSPNRALKLAAPDSELGKDLQSTGRAANESPKPRHAKKKLKASEGGAIGLAGNTTETTELNPSISRPSGPKVLPAAEATSENTGVSSAQAVLIQEEALAQSSAPVSAGSVSQTTAVKPSTNPHDSPSVTSKVIEAPVTAASPGNEIEEIEAVAPATPPPHSKARRHRFIEEPLGGEKQGGARSAKSLGRVSGPAEDSPVRGLTRRQGSASPGRQSPRTPRLKIVSPSASPGRSRTPSEVPRTPSTIGRRTRLTNLSSRSFKPRAAQIAPVELRGEKEDTSIKNVLSSWEEEESNFLRTQMAGSRLIRERKAAAAEQAALAAAGLPPRPRSSSRVPPTEGPGESLSPELFTRPFTTPPVSEIDGRRKLEAQLRLAGSELREASGGVVDGRSFEKALVGRSDGESNEKRSWSLEEWKELQASKTRSWSLGEWKELQSSGPKFGSVSLPKGLDTSSKPAPVAETGANRGVQTGLGGVVNPASQTLRPVNETEGFEQGVSIGLASNERALGESKNGRALPTSAVPEPQESLWEDQGTTPGAPVGPRAETLPKEMPSTGSKPEKPARTHKKRQFLKDLFRRKKKDKSPPPSEPALVFRPIPPSLAPPTPTTSRTQTQSLTPALNQTQTQTQTPRLPPLILLSSQNPTATSGANPDFSRDLEDGTIERRGRGLDLLIPTIEIPATSAGPPADVSSERFAPPGTAGLARSLIGKGAEDPSPSSGGLSKAALAEEKTMGFGSDVSKVPPTPGRDVSPAPTVSFAAGYFSPRQISAKKPPLSPASKRVAKPAGASQKGAPRPSSLSPGKEEGASDTAWKLNLPSGLPTAAERAQYESGSTPAGSANVEGAESEESPLTGPVQSEEPARIAETPGVGVTGPVQTEEPAMVAETPGVGALTAGEAATAVLTSGAAVAGGLTAGAAAAGVLTAGAAAAGVLTAGAVATAGVLTAGALEAKAESEEGAASKDSGLAPVDAGEAVERTGGSAGQAEPNADLDESGEPLAIPSPLPSASSVPRLEDLGGGEESPVKVTPRSVLPTNEDGESRPGGQLKSGEKTSEAKIETVEANVETVEGNVETVEANVEKAEEGRVGQSPGKSRLGEVAPLVLPVSSTAGAVGNSLAAGGEEKEQIIAPKSEGEVAEKVSRSLEGPNRESVKEEMLLGDVSQEAGSGSAAAVTDKSDVSQAPSDVNPVAAIQERPAVGTDRTQALPQAVSAVAGQPKPVPVEQQGKAVKRKKGAAAGDPSAPRSPKPVSKWLRGVFFWGSKSPGSSSPLSVTEPPQEVTSVAEAVRDPSVGQSRSEGVAAPPPVARQRTWLTDVSVEANRNPKVASPPAGPMLGSFAKPATSTESAQKGSAAERNDEVRSPLSENRSQRPVRNSELVVEKTTPKPSPRTSEPAVQVTPSGTAPTAVQILAVTANKTPAENTSPEVSQSTANSGDVSSSGDSAPLFQWRVGTLPAPPPRGPKGSVENAFDDDSASGGSLSAFTGGAGKGSVQNAMEDDSTATSGGKRVAALAAEADGRLQVSGSPNSVRTIKAFRGVPLQLNMGAEEFPSPKPQAKAEFPLRYMPSDEVLNPPSPGGKGSPRGATSAGSGAPALNPLSASKSRNLGTVPEEDIVAALEKEKSKQGGFLEPLWGRKEGVVKATSGKSKSRSRKKTGDIVWGSAKGSPGEKGEKLLAPEMVGHGVGDYGDQKGGELRQEVAAHPKKGLGEKRSPLGKPSASRRRAYDWKQHVEVALRNDDTWRLTGEEKETMPGVHTLEAEQEAPRESTPDSSMEFLEIPGPSVVLPSPRKAAVTRALPTGTEALSPREEKKAKLVAYAQGEESAGQSETDSVSRRKPAIPFLYEQAMAAAYEPSESGKVVKKDQGKTEKKVEPVDSEAVKWPAMDADEEPTLIASGAGIREVV</sequence>
<feature type="compositionally biased region" description="Basic residues" evidence="2">
    <location>
        <begin position="1041"/>
        <end position="1052"/>
    </location>
</feature>
<feature type="region of interest" description="Disordered" evidence="2">
    <location>
        <begin position="2585"/>
        <end position="2636"/>
    </location>
</feature>
<feature type="region of interest" description="Disordered" evidence="2">
    <location>
        <begin position="749"/>
        <end position="791"/>
    </location>
</feature>
<feature type="compositionally biased region" description="Basic and acidic residues" evidence="2">
    <location>
        <begin position="8"/>
        <end position="23"/>
    </location>
</feature>
<feature type="compositionally biased region" description="Polar residues" evidence="2">
    <location>
        <begin position="3524"/>
        <end position="3536"/>
    </location>
</feature>
<feature type="compositionally biased region" description="Low complexity" evidence="2">
    <location>
        <begin position="596"/>
        <end position="609"/>
    </location>
</feature>
<evidence type="ECO:0000256" key="1">
    <source>
        <dbReference type="SAM" id="Coils"/>
    </source>
</evidence>
<feature type="region of interest" description="Disordered" evidence="2">
    <location>
        <begin position="4576"/>
        <end position="4819"/>
    </location>
</feature>
<feature type="region of interest" description="Disordered" evidence="2">
    <location>
        <begin position="3489"/>
        <end position="3567"/>
    </location>
</feature>
<feature type="region of interest" description="Disordered" evidence="2">
    <location>
        <begin position="208"/>
        <end position="318"/>
    </location>
</feature>
<feature type="compositionally biased region" description="Basic and acidic residues" evidence="2">
    <location>
        <begin position="2971"/>
        <end position="2981"/>
    </location>
</feature>
<dbReference type="Proteomes" id="UP000054558">
    <property type="component" value="Unassembled WGS sequence"/>
</dbReference>
<feature type="compositionally biased region" description="Low complexity" evidence="2">
    <location>
        <begin position="1084"/>
        <end position="1095"/>
    </location>
</feature>
<feature type="compositionally biased region" description="Low complexity" evidence="2">
    <location>
        <begin position="2131"/>
        <end position="2167"/>
    </location>
</feature>
<dbReference type="EMBL" id="DF236960">
    <property type="protein sequence ID" value="GAQ78319.1"/>
    <property type="molecule type" value="Genomic_DNA"/>
</dbReference>
<feature type="compositionally biased region" description="Pro residues" evidence="2">
    <location>
        <begin position="3913"/>
        <end position="3923"/>
    </location>
</feature>
<feature type="region of interest" description="Disordered" evidence="2">
    <location>
        <begin position="1"/>
        <end position="78"/>
    </location>
</feature>
<feature type="compositionally biased region" description="Polar residues" evidence="2">
    <location>
        <begin position="445"/>
        <end position="475"/>
    </location>
</feature>
<feature type="region of interest" description="Disordered" evidence="2">
    <location>
        <begin position="507"/>
        <end position="666"/>
    </location>
</feature>
<feature type="region of interest" description="Disordered" evidence="2">
    <location>
        <begin position="5166"/>
        <end position="5216"/>
    </location>
</feature>
<feature type="region of interest" description="Disordered" evidence="2">
    <location>
        <begin position="349"/>
        <end position="368"/>
    </location>
</feature>
<feature type="compositionally biased region" description="Basic and acidic residues" evidence="2">
    <location>
        <begin position="216"/>
        <end position="232"/>
    </location>
</feature>
<feature type="compositionally biased region" description="Low complexity" evidence="2">
    <location>
        <begin position="1936"/>
        <end position="1945"/>
    </location>
</feature>
<feature type="region of interest" description="Disordered" evidence="2">
    <location>
        <begin position="880"/>
        <end position="901"/>
    </location>
</feature>
<feature type="region of interest" description="Disordered" evidence="2">
    <location>
        <begin position="1621"/>
        <end position="1794"/>
    </location>
</feature>
<feature type="region of interest" description="Disordered" evidence="2">
    <location>
        <begin position="407"/>
        <end position="480"/>
    </location>
</feature>
<feature type="region of interest" description="Disordered" evidence="2">
    <location>
        <begin position="2106"/>
        <end position="2187"/>
    </location>
</feature>
<feature type="compositionally biased region" description="Low complexity" evidence="2">
    <location>
        <begin position="3097"/>
        <end position="3108"/>
    </location>
</feature>
<protein>
    <submittedName>
        <fullName evidence="3">Uncharacterized protein</fullName>
    </submittedName>
</protein>
<feature type="compositionally biased region" description="Low complexity" evidence="2">
    <location>
        <begin position="4576"/>
        <end position="4585"/>
    </location>
</feature>
<feature type="compositionally biased region" description="Basic and acidic residues" evidence="2">
    <location>
        <begin position="2817"/>
        <end position="2829"/>
    </location>
</feature>
<feature type="region of interest" description="Disordered" evidence="2">
    <location>
        <begin position="3636"/>
        <end position="3683"/>
    </location>
</feature>
<feature type="region of interest" description="Disordered" evidence="2">
    <location>
        <begin position="3195"/>
        <end position="3281"/>
    </location>
</feature>
<feature type="region of interest" description="Disordered" evidence="2">
    <location>
        <begin position="1812"/>
        <end position="2084"/>
    </location>
</feature>
<feature type="region of interest" description="Disordered" evidence="2">
    <location>
        <begin position="4270"/>
        <end position="4373"/>
    </location>
</feature>
<feature type="compositionally biased region" description="Polar residues" evidence="2">
    <location>
        <begin position="3247"/>
        <end position="3263"/>
    </location>
</feature>
<feature type="region of interest" description="Disordered" evidence="2">
    <location>
        <begin position="3750"/>
        <end position="3975"/>
    </location>
</feature>
<feature type="compositionally biased region" description="Basic and acidic residues" evidence="2">
    <location>
        <begin position="1896"/>
        <end position="1907"/>
    </location>
</feature>
<feature type="region of interest" description="Disordered" evidence="2">
    <location>
        <begin position="1569"/>
        <end position="1590"/>
    </location>
</feature>
<feature type="compositionally biased region" description="Basic and acidic residues" evidence="2">
    <location>
        <begin position="5171"/>
        <end position="5186"/>
    </location>
</feature>
<keyword evidence="1" id="KW-0175">Coiled coil</keyword>
<proteinExistence type="predicted"/>
<feature type="compositionally biased region" description="Basic and acidic residues" evidence="2">
    <location>
        <begin position="4435"/>
        <end position="4470"/>
    </location>
</feature>
<feature type="region of interest" description="Disordered" evidence="2">
    <location>
        <begin position="4390"/>
        <end position="4409"/>
    </location>
</feature>
<feature type="compositionally biased region" description="Low complexity" evidence="2">
    <location>
        <begin position="3924"/>
        <end position="3955"/>
    </location>
</feature>
<feature type="compositionally biased region" description="Polar residues" evidence="2">
    <location>
        <begin position="3956"/>
        <end position="3966"/>
    </location>
</feature>
<evidence type="ECO:0000313" key="4">
    <source>
        <dbReference type="Proteomes" id="UP000054558"/>
    </source>
</evidence>
<feature type="region of interest" description="Disordered" evidence="2">
    <location>
        <begin position="3043"/>
        <end position="3069"/>
    </location>
</feature>
<feature type="compositionally biased region" description="Basic and acidic residues" evidence="2">
    <location>
        <begin position="2213"/>
        <end position="2222"/>
    </location>
</feature>
<evidence type="ECO:0000256" key="2">
    <source>
        <dbReference type="SAM" id="MobiDB-lite"/>
    </source>
</evidence>
<feature type="region of interest" description="Disordered" evidence="2">
    <location>
        <begin position="2203"/>
        <end position="2266"/>
    </location>
</feature>
<feature type="compositionally biased region" description="Low complexity" evidence="2">
    <location>
        <begin position="545"/>
        <end position="556"/>
    </location>
</feature>
<feature type="compositionally biased region" description="Polar residues" evidence="2">
    <location>
        <begin position="3545"/>
        <end position="3566"/>
    </location>
</feature>
<feature type="compositionally biased region" description="Polar residues" evidence="2">
    <location>
        <begin position="3371"/>
        <end position="3385"/>
    </location>
</feature>
<feature type="compositionally biased region" description="Polar residues" evidence="2">
    <location>
        <begin position="1331"/>
        <end position="1341"/>
    </location>
</feature>
<dbReference type="OMA" id="ETMSIHT"/>
<feature type="region of interest" description="Disordered" evidence="2">
    <location>
        <begin position="2780"/>
        <end position="2871"/>
    </location>
</feature>
<feature type="compositionally biased region" description="Basic and acidic residues" evidence="2">
    <location>
        <begin position="4363"/>
        <end position="4373"/>
    </location>
</feature>
<keyword evidence="4" id="KW-1185">Reference proteome</keyword>
<feature type="region of interest" description="Disordered" evidence="2">
    <location>
        <begin position="3701"/>
        <end position="3729"/>
    </location>
</feature>
<feature type="compositionally biased region" description="Basic and acidic residues" evidence="2">
    <location>
        <begin position="2623"/>
        <end position="2636"/>
    </location>
</feature>
<feature type="region of interest" description="Disordered" evidence="2">
    <location>
        <begin position="2318"/>
        <end position="2337"/>
    </location>
</feature>
<feature type="region of interest" description="Disordered" evidence="2">
    <location>
        <begin position="3420"/>
        <end position="3449"/>
    </location>
</feature>
<feature type="compositionally biased region" description="Basic and acidic residues" evidence="2">
    <location>
        <begin position="1149"/>
        <end position="1179"/>
    </location>
</feature>
<name>A0A1Y1HMA0_KLENI</name>
<dbReference type="STRING" id="105231.A0A1Y1HMA0"/>
<feature type="region of interest" description="Disordered" evidence="2">
    <location>
        <begin position="4858"/>
        <end position="4920"/>
    </location>
</feature>
<feature type="compositionally biased region" description="Low complexity" evidence="2">
    <location>
        <begin position="3226"/>
        <end position="3243"/>
    </location>
</feature>
<reference evidence="3 4" key="1">
    <citation type="journal article" date="2014" name="Nat. Commun.">
        <title>Klebsormidium flaccidum genome reveals primary factors for plant terrestrial adaptation.</title>
        <authorList>
            <person name="Hori K."/>
            <person name="Maruyama F."/>
            <person name="Fujisawa T."/>
            <person name="Togashi T."/>
            <person name="Yamamoto N."/>
            <person name="Seo M."/>
            <person name="Sato S."/>
            <person name="Yamada T."/>
            <person name="Mori H."/>
            <person name="Tajima N."/>
            <person name="Moriyama T."/>
            <person name="Ikeuchi M."/>
            <person name="Watanabe M."/>
            <person name="Wada H."/>
            <person name="Kobayashi K."/>
            <person name="Saito M."/>
            <person name="Masuda T."/>
            <person name="Sasaki-Sekimoto Y."/>
            <person name="Mashiguchi K."/>
            <person name="Awai K."/>
            <person name="Shimojima M."/>
            <person name="Masuda S."/>
            <person name="Iwai M."/>
            <person name="Nobusawa T."/>
            <person name="Narise T."/>
            <person name="Kondo S."/>
            <person name="Saito H."/>
            <person name="Sato R."/>
            <person name="Murakawa M."/>
            <person name="Ihara Y."/>
            <person name="Oshima-Yamada Y."/>
            <person name="Ohtaka K."/>
            <person name="Satoh M."/>
            <person name="Sonobe K."/>
            <person name="Ishii M."/>
            <person name="Ohtani R."/>
            <person name="Kanamori-Sato M."/>
            <person name="Honoki R."/>
            <person name="Miyazaki D."/>
            <person name="Mochizuki H."/>
            <person name="Umetsu J."/>
            <person name="Higashi K."/>
            <person name="Shibata D."/>
            <person name="Kamiya Y."/>
            <person name="Sato N."/>
            <person name="Nakamura Y."/>
            <person name="Tabata S."/>
            <person name="Ida S."/>
            <person name="Kurokawa K."/>
            <person name="Ohta H."/>
        </authorList>
    </citation>
    <scope>NUCLEOTIDE SEQUENCE [LARGE SCALE GENOMIC DNA]</scope>
    <source>
        <strain evidence="3 4">NIES-2285</strain>
    </source>
</reference>
<feature type="region of interest" description="Disordered" evidence="2">
    <location>
        <begin position="4946"/>
        <end position="5036"/>
    </location>
</feature>
<feature type="compositionally biased region" description="Basic and acidic residues" evidence="2">
    <location>
        <begin position="3718"/>
        <end position="3729"/>
    </location>
</feature>
<gene>
    <name evidence="3" type="ORF">KFL_000110160</name>
</gene>
<organism evidence="3 4">
    <name type="scientific">Klebsormidium nitens</name>
    <name type="common">Green alga</name>
    <name type="synonym">Ulothrix nitens</name>
    <dbReference type="NCBI Taxonomy" id="105231"/>
    <lineage>
        <taxon>Eukaryota</taxon>
        <taxon>Viridiplantae</taxon>
        <taxon>Streptophyta</taxon>
        <taxon>Klebsormidiophyceae</taxon>
        <taxon>Klebsormidiales</taxon>
        <taxon>Klebsormidiaceae</taxon>
        <taxon>Klebsormidium</taxon>
    </lineage>
</organism>
<feature type="compositionally biased region" description="Pro residues" evidence="2">
    <location>
        <begin position="2011"/>
        <end position="2026"/>
    </location>
</feature>
<feature type="compositionally biased region" description="Basic and acidic residues" evidence="2">
    <location>
        <begin position="2319"/>
        <end position="2335"/>
    </location>
</feature>
<feature type="compositionally biased region" description="Polar residues" evidence="2">
    <location>
        <begin position="247"/>
        <end position="259"/>
    </location>
</feature>
<feature type="compositionally biased region" description="Basic and acidic residues" evidence="2">
    <location>
        <begin position="2740"/>
        <end position="2753"/>
    </location>
</feature>
<feature type="region of interest" description="Disordered" evidence="2">
    <location>
        <begin position="826"/>
        <end position="862"/>
    </location>
</feature>
<feature type="compositionally biased region" description="Polar residues" evidence="2">
    <location>
        <begin position="1307"/>
        <end position="1316"/>
    </location>
</feature>
<feature type="region of interest" description="Disordered" evidence="2">
    <location>
        <begin position="3310"/>
        <end position="3400"/>
    </location>
</feature>
<feature type="region of interest" description="Disordered" evidence="2">
    <location>
        <begin position="2970"/>
        <end position="2991"/>
    </location>
</feature>
<feature type="compositionally biased region" description="Low complexity" evidence="2">
    <location>
        <begin position="1981"/>
        <end position="1992"/>
    </location>
</feature>
<feature type="region of interest" description="Disordered" evidence="2">
    <location>
        <begin position="2415"/>
        <end position="2524"/>
    </location>
</feature>
<feature type="compositionally biased region" description="Low complexity" evidence="2">
    <location>
        <begin position="413"/>
        <end position="429"/>
    </location>
</feature>
<feature type="region of interest" description="Disordered" evidence="2">
    <location>
        <begin position="965"/>
        <end position="999"/>
    </location>
</feature>
<feature type="region of interest" description="Disordered" evidence="2">
    <location>
        <begin position="913"/>
        <end position="951"/>
    </location>
</feature>
<feature type="region of interest" description="Disordered" evidence="2">
    <location>
        <begin position="3097"/>
        <end position="3130"/>
    </location>
</feature>
<feature type="compositionally biased region" description="Basic and acidic residues" evidence="2">
    <location>
        <begin position="1515"/>
        <end position="1525"/>
    </location>
</feature>
<feature type="compositionally biased region" description="Basic and acidic residues" evidence="2">
    <location>
        <begin position="979"/>
        <end position="990"/>
    </location>
</feature>
<feature type="compositionally biased region" description="Basic and acidic residues" evidence="2">
    <location>
        <begin position="2861"/>
        <end position="2871"/>
    </location>
</feature>
<feature type="compositionally biased region" description="Basic and acidic residues" evidence="2">
    <location>
        <begin position="2175"/>
        <end position="2187"/>
    </location>
</feature>
<feature type="compositionally biased region" description="Polar residues" evidence="2">
    <location>
        <begin position="1128"/>
        <end position="1138"/>
    </location>
</feature>
<feature type="region of interest" description="Disordered" evidence="2">
    <location>
        <begin position="3999"/>
        <end position="4192"/>
    </location>
</feature>
<feature type="compositionally biased region" description="Polar residues" evidence="2">
    <location>
        <begin position="2061"/>
        <end position="2072"/>
    </location>
</feature>
<feature type="region of interest" description="Disordered" evidence="2">
    <location>
        <begin position="1022"/>
        <end position="1356"/>
    </location>
</feature>
<accession>A0A1Y1HMA0</accession>
<feature type="region of interest" description="Disordered" evidence="2">
    <location>
        <begin position="1432"/>
        <end position="1525"/>
    </location>
</feature>
<evidence type="ECO:0000313" key="3">
    <source>
        <dbReference type="EMBL" id="GAQ78319.1"/>
    </source>
</evidence>
<feature type="compositionally biased region" description="Low complexity" evidence="2">
    <location>
        <begin position="1738"/>
        <end position="1749"/>
    </location>
</feature>
<feature type="compositionally biased region" description="Polar residues" evidence="2">
    <location>
        <begin position="4728"/>
        <end position="4755"/>
    </location>
</feature>